<dbReference type="Gene3D" id="1.25.40.20">
    <property type="entry name" value="Ankyrin repeat-containing domain"/>
    <property type="match status" value="1"/>
</dbReference>
<accession>A0AA88Q907</accession>
<dbReference type="PANTHER" id="PTHR24198:SF165">
    <property type="entry name" value="ANKYRIN REPEAT-CONTAINING PROTEIN-RELATED"/>
    <property type="match status" value="1"/>
</dbReference>
<feature type="repeat" description="ANK" evidence="3">
    <location>
        <begin position="84"/>
        <end position="116"/>
    </location>
</feature>
<dbReference type="PROSITE" id="PS50297">
    <property type="entry name" value="ANK_REP_REGION"/>
    <property type="match status" value="1"/>
</dbReference>
<dbReference type="EMBL" id="JAUYZG010000004">
    <property type="protein sequence ID" value="KAK2909071.1"/>
    <property type="molecule type" value="Genomic_DNA"/>
</dbReference>
<name>A0AA88Q907_9TELE</name>
<gene>
    <name evidence="4" type="ORF">Q8A67_004908</name>
</gene>
<evidence type="ECO:0000256" key="2">
    <source>
        <dbReference type="ARBA" id="ARBA00023043"/>
    </source>
</evidence>
<sequence>MQRPAVVNNSFKPIIINRVVVRDKEFLHRLGKVLKLKWLLGKEIRRSLIDRIIPCFACMAVENNDFFSLSTLLEKMDANCGTYDDVTSLHTACELGNLDMIKFLLAKGASPYKMNRFGHCPVYMAIKNRRCHAVKLLHMKEVTVNLHPVRIAMEMIQAVQNRDYHLLHAWALSGVNMDSKDYDGRTVMHEAVYLRDKSMIIKLLEYGATPLSLVGENRVDLSSSFYKVV</sequence>
<evidence type="ECO:0000256" key="3">
    <source>
        <dbReference type="PROSITE-ProRule" id="PRU00023"/>
    </source>
</evidence>
<dbReference type="AlphaFoldDB" id="A0AA88Q907"/>
<evidence type="ECO:0000256" key="1">
    <source>
        <dbReference type="ARBA" id="ARBA00022737"/>
    </source>
</evidence>
<keyword evidence="2 3" id="KW-0040">ANK repeat</keyword>
<dbReference type="PANTHER" id="PTHR24198">
    <property type="entry name" value="ANKYRIN REPEAT AND PROTEIN KINASE DOMAIN-CONTAINING PROTEIN"/>
    <property type="match status" value="1"/>
</dbReference>
<keyword evidence="1" id="KW-0677">Repeat</keyword>
<dbReference type="Proteomes" id="UP001187343">
    <property type="component" value="Unassembled WGS sequence"/>
</dbReference>
<organism evidence="4 5">
    <name type="scientific">Cirrhinus molitorella</name>
    <name type="common">mud carp</name>
    <dbReference type="NCBI Taxonomy" id="172907"/>
    <lineage>
        <taxon>Eukaryota</taxon>
        <taxon>Metazoa</taxon>
        <taxon>Chordata</taxon>
        <taxon>Craniata</taxon>
        <taxon>Vertebrata</taxon>
        <taxon>Euteleostomi</taxon>
        <taxon>Actinopterygii</taxon>
        <taxon>Neopterygii</taxon>
        <taxon>Teleostei</taxon>
        <taxon>Ostariophysi</taxon>
        <taxon>Cypriniformes</taxon>
        <taxon>Cyprinidae</taxon>
        <taxon>Labeoninae</taxon>
        <taxon>Labeonini</taxon>
        <taxon>Cirrhinus</taxon>
    </lineage>
</organism>
<dbReference type="SMART" id="SM00248">
    <property type="entry name" value="ANK"/>
    <property type="match status" value="3"/>
</dbReference>
<evidence type="ECO:0000313" key="4">
    <source>
        <dbReference type="EMBL" id="KAK2909071.1"/>
    </source>
</evidence>
<comment type="caution">
    <text evidence="4">The sequence shown here is derived from an EMBL/GenBank/DDBJ whole genome shotgun (WGS) entry which is preliminary data.</text>
</comment>
<proteinExistence type="predicted"/>
<reference evidence="4" key="1">
    <citation type="submission" date="2023-08" db="EMBL/GenBank/DDBJ databases">
        <title>Chromosome-level Genome Assembly of mud carp (Cirrhinus molitorella).</title>
        <authorList>
            <person name="Liu H."/>
        </authorList>
    </citation>
    <scope>NUCLEOTIDE SEQUENCE</scope>
    <source>
        <strain evidence="4">Prfri</strain>
        <tissue evidence="4">Muscle</tissue>
    </source>
</reference>
<protein>
    <submittedName>
        <fullName evidence="4">Uncharacterized protein</fullName>
    </submittedName>
</protein>
<dbReference type="Pfam" id="PF12796">
    <property type="entry name" value="Ank_2"/>
    <property type="match status" value="1"/>
</dbReference>
<dbReference type="PROSITE" id="PS50088">
    <property type="entry name" value="ANK_REPEAT"/>
    <property type="match status" value="1"/>
</dbReference>
<dbReference type="InterPro" id="IPR002110">
    <property type="entry name" value="Ankyrin_rpt"/>
</dbReference>
<keyword evidence="5" id="KW-1185">Reference proteome</keyword>
<dbReference type="InterPro" id="IPR036770">
    <property type="entry name" value="Ankyrin_rpt-contain_sf"/>
</dbReference>
<evidence type="ECO:0000313" key="5">
    <source>
        <dbReference type="Proteomes" id="UP001187343"/>
    </source>
</evidence>
<dbReference type="SUPFAM" id="SSF48403">
    <property type="entry name" value="Ankyrin repeat"/>
    <property type="match status" value="1"/>
</dbReference>